<gene>
    <name evidence="4" type="ORF">SI7747_06008661</name>
</gene>
<evidence type="ECO:0000256" key="1">
    <source>
        <dbReference type="ARBA" id="ARBA00005510"/>
    </source>
</evidence>
<dbReference type="EMBL" id="LR743593">
    <property type="protein sequence ID" value="CAA2622636.1"/>
    <property type="molecule type" value="Genomic_DNA"/>
</dbReference>
<dbReference type="AlphaFoldDB" id="A0A7I8IWB0"/>
<keyword evidence="3" id="KW-0804">Transcription</keyword>
<dbReference type="PANTHER" id="PTHR33124:SF9">
    <property type="entry name" value="TRANSCRIPTION FACTOR"/>
    <property type="match status" value="1"/>
</dbReference>
<proteinExistence type="inferred from homology"/>
<dbReference type="InterPro" id="IPR044660">
    <property type="entry name" value="IBH1-like"/>
</dbReference>
<dbReference type="SUPFAM" id="SSF47459">
    <property type="entry name" value="HLH, helix-loop-helix DNA-binding domain"/>
    <property type="match status" value="1"/>
</dbReference>
<dbReference type="GO" id="GO:0046983">
    <property type="term" value="F:protein dimerization activity"/>
    <property type="evidence" value="ECO:0007669"/>
    <property type="project" value="InterPro"/>
</dbReference>
<protein>
    <submittedName>
        <fullName evidence="4">Uncharacterized protein</fullName>
    </submittedName>
</protein>
<dbReference type="GO" id="GO:0006355">
    <property type="term" value="P:regulation of DNA-templated transcription"/>
    <property type="evidence" value="ECO:0007669"/>
    <property type="project" value="InterPro"/>
</dbReference>
<comment type="similarity">
    <text evidence="1">Belongs to the bHLH protein family.</text>
</comment>
<evidence type="ECO:0000313" key="5">
    <source>
        <dbReference type="Proteomes" id="UP001189122"/>
    </source>
</evidence>
<evidence type="ECO:0000256" key="2">
    <source>
        <dbReference type="ARBA" id="ARBA00023015"/>
    </source>
</evidence>
<keyword evidence="2" id="KW-0805">Transcription regulation</keyword>
<accession>A0A7I8IWB0</accession>
<evidence type="ECO:0000256" key="3">
    <source>
        <dbReference type="ARBA" id="ARBA00023163"/>
    </source>
</evidence>
<keyword evidence="5" id="KW-1185">Reference proteome</keyword>
<name>A0A7I8IWB0_SPIIN</name>
<dbReference type="EMBL" id="CACRZD030000006">
    <property type="protein sequence ID" value="CAA6662268.1"/>
    <property type="molecule type" value="Genomic_DNA"/>
</dbReference>
<sequence length="84" mass="9565">MRAERAAAPARERAVASVMRRCIGRRRRAAIRSSVHRKLRVLERIVPGCQEVEMADLLRRTAEYISLLEVQVSVLKSFADLYGV</sequence>
<dbReference type="PANTHER" id="PTHR33124">
    <property type="entry name" value="TRANSCRIPTION FACTOR IBH1-LIKE 1"/>
    <property type="match status" value="1"/>
</dbReference>
<reference evidence="4 5" key="1">
    <citation type="submission" date="2019-12" db="EMBL/GenBank/DDBJ databases">
        <authorList>
            <person name="Scholz U."/>
            <person name="Mascher M."/>
            <person name="Fiebig A."/>
        </authorList>
    </citation>
    <scope>NUCLEOTIDE SEQUENCE</scope>
</reference>
<evidence type="ECO:0000313" key="4">
    <source>
        <dbReference type="EMBL" id="CAA2622636.1"/>
    </source>
</evidence>
<dbReference type="InterPro" id="IPR036638">
    <property type="entry name" value="HLH_DNA-bd_sf"/>
</dbReference>
<dbReference type="Proteomes" id="UP001189122">
    <property type="component" value="Unassembled WGS sequence"/>
</dbReference>
<organism evidence="4">
    <name type="scientific">Spirodela intermedia</name>
    <name type="common">Intermediate duckweed</name>
    <dbReference type="NCBI Taxonomy" id="51605"/>
    <lineage>
        <taxon>Eukaryota</taxon>
        <taxon>Viridiplantae</taxon>
        <taxon>Streptophyta</taxon>
        <taxon>Embryophyta</taxon>
        <taxon>Tracheophyta</taxon>
        <taxon>Spermatophyta</taxon>
        <taxon>Magnoliopsida</taxon>
        <taxon>Liliopsida</taxon>
        <taxon>Araceae</taxon>
        <taxon>Lemnoideae</taxon>
        <taxon>Spirodela</taxon>
    </lineage>
</organism>